<evidence type="ECO:0000313" key="1">
    <source>
        <dbReference type="EMBL" id="KAK0636756.1"/>
    </source>
</evidence>
<dbReference type="AlphaFoldDB" id="A0AA40CFD4"/>
<keyword evidence="2" id="KW-1185">Reference proteome</keyword>
<dbReference type="EMBL" id="JAULSR010000001">
    <property type="protein sequence ID" value="KAK0636756.1"/>
    <property type="molecule type" value="Genomic_DNA"/>
</dbReference>
<name>A0AA40CFD4_9PEZI</name>
<evidence type="ECO:0000313" key="2">
    <source>
        <dbReference type="Proteomes" id="UP001174934"/>
    </source>
</evidence>
<sequence>MVIDKRVDTLVLHRPLPDPVLTRLARIGFQFHHPSSHPDTLPSASICPALTF</sequence>
<protein>
    <submittedName>
        <fullName evidence="1">Uncharacterized protein</fullName>
    </submittedName>
</protein>
<proteinExistence type="predicted"/>
<gene>
    <name evidence="1" type="ORF">B0T17DRAFT_519852</name>
</gene>
<organism evidence="1 2">
    <name type="scientific">Bombardia bombarda</name>
    <dbReference type="NCBI Taxonomy" id="252184"/>
    <lineage>
        <taxon>Eukaryota</taxon>
        <taxon>Fungi</taxon>
        <taxon>Dikarya</taxon>
        <taxon>Ascomycota</taxon>
        <taxon>Pezizomycotina</taxon>
        <taxon>Sordariomycetes</taxon>
        <taxon>Sordariomycetidae</taxon>
        <taxon>Sordariales</taxon>
        <taxon>Lasiosphaeriaceae</taxon>
        <taxon>Bombardia</taxon>
    </lineage>
</organism>
<dbReference type="Proteomes" id="UP001174934">
    <property type="component" value="Unassembled WGS sequence"/>
</dbReference>
<reference evidence="1" key="1">
    <citation type="submission" date="2023-06" db="EMBL/GenBank/DDBJ databases">
        <title>Genome-scale phylogeny and comparative genomics of the fungal order Sordariales.</title>
        <authorList>
            <consortium name="Lawrence Berkeley National Laboratory"/>
            <person name="Hensen N."/>
            <person name="Bonometti L."/>
            <person name="Westerberg I."/>
            <person name="Brannstrom I.O."/>
            <person name="Guillou S."/>
            <person name="Cros-Aarteil S."/>
            <person name="Calhoun S."/>
            <person name="Haridas S."/>
            <person name="Kuo A."/>
            <person name="Mondo S."/>
            <person name="Pangilinan J."/>
            <person name="Riley R."/>
            <person name="LaButti K."/>
            <person name="Andreopoulos B."/>
            <person name="Lipzen A."/>
            <person name="Chen C."/>
            <person name="Yanf M."/>
            <person name="Daum C."/>
            <person name="Ng V."/>
            <person name="Clum A."/>
            <person name="Steindorff A."/>
            <person name="Ohm R."/>
            <person name="Martin F."/>
            <person name="Silar P."/>
            <person name="Natvig D."/>
            <person name="Lalanne C."/>
            <person name="Gautier V."/>
            <person name="Ament-velasquez S.L."/>
            <person name="Kruys A."/>
            <person name="Hutchinson M.I."/>
            <person name="Powell A.J."/>
            <person name="Barry K."/>
            <person name="Miller A.N."/>
            <person name="Grigoriev I.V."/>
            <person name="Debuchy R."/>
            <person name="Gladieux P."/>
            <person name="Thoren M.H."/>
            <person name="Johannesson H."/>
        </authorList>
    </citation>
    <scope>NUCLEOTIDE SEQUENCE</scope>
    <source>
        <strain evidence="1">SMH3391-2</strain>
    </source>
</reference>
<comment type="caution">
    <text evidence="1">The sequence shown here is derived from an EMBL/GenBank/DDBJ whole genome shotgun (WGS) entry which is preliminary data.</text>
</comment>
<accession>A0AA40CFD4</accession>